<dbReference type="AlphaFoldDB" id="A0A1Y6CXQ1"/>
<reference evidence="3 4" key="1">
    <citation type="submission" date="2016-12" db="EMBL/GenBank/DDBJ databases">
        <authorList>
            <person name="Song W.-J."/>
            <person name="Kurnit D.M."/>
        </authorList>
    </citation>
    <scope>NUCLEOTIDE SEQUENCE [LARGE SCALE GENOMIC DNA]</scope>
    <source>
        <strain evidence="3 4">175</strain>
    </source>
</reference>
<evidence type="ECO:0000259" key="2">
    <source>
        <dbReference type="Pfam" id="PF07883"/>
    </source>
</evidence>
<feature type="chain" id="PRO_5013119750" evidence="1">
    <location>
        <begin position="26"/>
        <end position="131"/>
    </location>
</feature>
<proteinExistence type="predicted"/>
<dbReference type="InterPro" id="IPR011051">
    <property type="entry name" value="RmlC_Cupin_sf"/>
</dbReference>
<dbReference type="InterPro" id="IPR014710">
    <property type="entry name" value="RmlC-like_jellyroll"/>
</dbReference>
<dbReference type="Gene3D" id="2.60.120.10">
    <property type="entry name" value="Jelly Rolls"/>
    <property type="match status" value="1"/>
</dbReference>
<dbReference type="EMBL" id="FXAM01000001">
    <property type="protein sequence ID" value="SMF95449.1"/>
    <property type="molecule type" value="Genomic_DNA"/>
</dbReference>
<dbReference type="InterPro" id="IPR013096">
    <property type="entry name" value="Cupin_2"/>
</dbReference>
<dbReference type="OrthoDB" id="541890at2"/>
<dbReference type="SUPFAM" id="SSF51182">
    <property type="entry name" value="RmlC-like cupins"/>
    <property type="match status" value="1"/>
</dbReference>
<keyword evidence="1" id="KW-0732">Signal</keyword>
<evidence type="ECO:0000256" key="1">
    <source>
        <dbReference type="SAM" id="SignalP"/>
    </source>
</evidence>
<dbReference type="Pfam" id="PF07883">
    <property type="entry name" value="Cupin_2"/>
    <property type="match status" value="1"/>
</dbReference>
<gene>
    <name evidence="3" type="ORF">SAMN02949497_2813</name>
</gene>
<keyword evidence="4" id="KW-1185">Reference proteome</keyword>
<dbReference type="Proteomes" id="UP000192923">
    <property type="component" value="Unassembled WGS sequence"/>
</dbReference>
<evidence type="ECO:0000313" key="3">
    <source>
        <dbReference type="EMBL" id="SMF95449.1"/>
    </source>
</evidence>
<sequence length="131" mass="14384">MWVSCARRFGVWIAALAVSGGPVQAEEPKPDEVKLPPLQVLLEKPVELPGNKLTTRVVRVVLPQGYKTPLHTHEGPGPRYVLRGRVKVEEGGQVHEYGPGEVFWESGQWTTAENIGQGEVELLIVELAAVK</sequence>
<feature type="domain" description="Cupin type-2" evidence="2">
    <location>
        <begin position="60"/>
        <end position="125"/>
    </location>
</feature>
<accession>A0A1Y6CXQ1</accession>
<feature type="signal peptide" evidence="1">
    <location>
        <begin position="1"/>
        <end position="25"/>
    </location>
</feature>
<evidence type="ECO:0000313" key="4">
    <source>
        <dbReference type="Proteomes" id="UP000192923"/>
    </source>
</evidence>
<name>A0A1Y6CXQ1_9GAMM</name>
<dbReference type="STRING" id="1760988.SAMN02949497_2813"/>
<organism evidence="3 4">
    <name type="scientific">Methylomagnum ishizawai</name>
    <dbReference type="NCBI Taxonomy" id="1760988"/>
    <lineage>
        <taxon>Bacteria</taxon>
        <taxon>Pseudomonadati</taxon>
        <taxon>Pseudomonadota</taxon>
        <taxon>Gammaproteobacteria</taxon>
        <taxon>Methylococcales</taxon>
        <taxon>Methylococcaceae</taxon>
        <taxon>Methylomagnum</taxon>
    </lineage>
</organism>
<dbReference type="RefSeq" id="WP_085213681.1">
    <property type="nucleotide sequence ID" value="NZ_FXAM01000001.1"/>
</dbReference>
<protein>
    <submittedName>
        <fullName evidence="3">Cupin domain protein</fullName>
    </submittedName>
</protein>